<dbReference type="RefSeq" id="WP_089515080.1">
    <property type="nucleotide sequence ID" value="NZ_NJGG01000001.1"/>
</dbReference>
<proteinExistence type="predicted"/>
<protein>
    <submittedName>
        <fullName evidence="1">Phenol hydroxylase</fullName>
    </submittedName>
</protein>
<accession>A0A229FVL9</accession>
<dbReference type="EMBL" id="NJGG01000001">
    <property type="protein sequence ID" value="OXL16051.1"/>
    <property type="molecule type" value="Genomic_DNA"/>
</dbReference>
<sequence length="84" mass="10082">MVEQFNPEKRFVRFVEKREDGFVLFEFAVGEPEIFAEMILKEEDYVIFCKEQGVVMIDEDSNPIDEGNDFEWRLRDATQKRIDK</sequence>
<dbReference type="Proteomes" id="UP000215188">
    <property type="component" value="Unassembled WGS sequence"/>
</dbReference>
<name>A0A229FVL9_9BURK</name>
<organism evidence="1 2">
    <name type="scientific">Polynucleobacter cosmopolitanus</name>
    <dbReference type="NCBI Taxonomy" id="351345"/>
    <lineage>
        <taxon>Bacteria</taxon>
        <taxon>Pseudomonadati</taxon>
        <taxon>Pseudomonadota</taxon>
        <taxon>Betaproteobacteria</taxon>
        <taxon>Burkholderiales</taxon>
        <taxon>Burkholderiaceae</taxon>
        <taxon>Polynucleobacter</taxon>
    </lineage>
</organism>
<evidence type="ECO:0000313" key="2">
    <source>
        <dbReference type="Proteomes" id="UP000215188"/>
    </source>
</evidence>
<dbReference type="Pfam" id="PF06099">
    <property type="entry name" value="Phenol_hyd_sub"/>
    <property type="match status" value="1"/>
</dbReference>
<dbReference type="InterPro" id="IPR010353">
    <property type="entry name" value="DmpK"/>
</dbReference>
<gene>
    <name evidence="1" type="ORF">AOC33_02910</name>
</gene>
<comment type="caution">
    <text evidence="1">The sequence shown here is derived from an EMBL/GenBank/DDBJ whole genome shotgun (WGS) entry which is preliminary data.</text>
</comment>
<reference evidence="1 2" key="1">
    <citation type="submission" date="2017-06" db="EMBL/GenBank/DDBJ databases">
        <title>Reclassification of a Polynucleobacter cosmopolitanus strain isolated from tropical Lake Victoria as Polynucleobacter victoriensis comb. nov.</title>
        <authorList>
            <person name="Hahn M.W."/>
        </authorList>
    </citation>
    <scope>NUCLEOTIDE SEQUENCE [LARGE SCALE GENOMIC DNA]</scope>
    <source>
        <strain evidence="1 2">MWH-MoIso2</strain>
    </source>
</reference>
<keyword evidence="2" id="KW-1185">Reference proteome</keyword>
<evidence type="ECO:0000313" key="1">
    <source>
        <dbReference type="EMBL" id="OXL16051.1"/>
    </source>
</evidence>
<dbReference type="OrthoDB" id="8564678at2"/>
<dbReference type="AlphaFoldDB" id="A0A229FVL9"/>